<name>A0A9P4UT62_9PEZI</name>
<evidence type="ECO:0000313" key="3">
    <source>
        <dbReference type="Proteomes" id="UP000799441"/>
    </source>
</evidence>
<keyword evidence="1" id="KW-0175">Coiled coil</keyword>
<feature type="coiled-coil region" evidence="1">
    <location>
        <begin position="280"/>
        <end position="333"/>
    </location>
</feature>
<sequence length="380" mass="42356">MLPRSLDATLYQSMKQSRRQQIPSQNFHEETIDLRIHPGIRIPQAMSYPEVTVIDHSDAGDNAVDWPRVQEHNHASQLPPDSALAGNAMHRHMAPASIIRDCLTTSSADGSCNTLNSSHGHFTPPPESLDQSHYNAVQFQHQLALPQAIHQANVCQVTLDSIIKQLVQELMQLKQAIPGLLQSNASLTCRLQQAETRLHALSTDEGWKRTEAAHIATLAEAKLAATALEHAKDLLQTKLDDTMGAVSEKEATLLAKDKLIKQLQVGELRVDPTTARLVALNEATQRARLANEQSATAENVELRAKLLSSDRARQRLRNENDLFRTQLTSLAANRQYPGKRKKTRRRILDCKAEDEVVKRPFFEAMETSVLPVKEEPCPDA</sequence>
<dbReference type="Proteomes" id="UP000799441">
    <property type="component" value="Unassembled WGS sequence"/>
</dbReference>
<evidence type="ECO:0000256" key="1">
    <source>
        <dbReference type="SAM" id="Coils"/>
    </source>
</evidence>
<dbReference type="AlphaFoldDB" id="A0A9P4UT62"/>
<reference evidence="2" key="1">
    <citation type="journal article" date="2020" name="Stud. Mycol.">
        <title>101 Dothideomycetes genomes: a test case for predicting lifestyles and emergence of pathogens.</title>
        <authorList>
            <person name="Haridas S."/>
            <person name="Albert R."/>
            <person name="Binder M."/>
            <person name="Bloem J."/>
            <person name="Labutti K."/>
            <person name="Salamov A."/>
            <person name="Andreopoulos B."/>
            <person name="Baker S."/>
            <person name="Barry K."/>
            <person name="Bills G."/>
            <person name="Bluhm B."/>
            <person name="Cannon C."/>
            <person name="Castanera R."/>
            <person name="Culley D."/>
            <person name="Daum C."/>
            <person name="Ezra D."/>
            <person name="Gonzalez J."/>
            <person name="Henrissat B."/>
            <person name="Kuo A."/>
            <person name="Liang C."/>
            <person name="Lipzen A."/>
            <person name="Lutzoni F."/>
            <person name="Magnuson J."/>
            <person name="Mondo S."/>
            <person name="Nolan M."/>
            <person name="Ohm R."/>
            <person name="Pangilinan J."/>
            <person name="Park H.-J."/>
            <person name="Ramirez L."/>
            <person name="Alfaro M."/>
            <person name="Sun H."/>
            <person name="Tritt A."/>
            <person name="Yoshinaga Y."/>
            <person name="Zwiers L.-H."/>
            <person name="Turgeon B."/>
            <person name="Goodwin S."/>
            <person name="Spatafora J."/>
            <person name="Crous P."/>
            <person name="Grigoriev I."/>
        </authorList>
    </citation>
    <scope>NUCLEOTIDE SEQUENCE</scope>
    <source>
        <strain evidence="2">CBS 116435</strain>
    </source>
</reference>
<organism evidence="2 3">
    <name type="scientific">Polychaeton citri CBS 116435</name>
    <dbReference type="NCBI Taxonomy" id="1314669"/>
    <lineage>
        <taxon>Eukaryota</taxon>
        <taxon>Fungi</taxon>
        <taxon>Dikarya</taxon>
        <taxon>Ascomycota</taxon>
        <taxon>Pezizomycotina</taxon>
        <taxon>Dothideomycetes</taxon>
        <taxon>Dothideomycetidae</taxon>
        <taxon>Capnodiales</taxon>
        <taxon>Capnodiaceae</taxon>
        <taxon>Polychaeton</taxon>
    </lineage>
</organism>
<evidence type="ECO:0000313" key="2">
    <source>
        <dbReference type="EMBL" id="KAF2725759.1"/>
    </source>
</evidence>
<comment type="caution">
    <text evidence="2">The sequence shown here is derived from an EMBL/GenBank/DDBJ whole genome shotgun (WGS) entry which is preliminary data.</text>
</comment>
<protein>
    <submittedName>
        <fullName evidence="2">Uncharacterized protein</fullName>
    </submittedName>
</protein>
<accession>A0A9P4UT62</accession>
<gene>
    <name evidence="2" type="ORF">K431DRAFT_52450</name>
</gene>
<dbReference type="EMBL" id="MU003766">
    <property type="protein sequence ID" value="KAF2725759.1"/>
    <property type="molecule type" value="Genomic_DNA"/>
</dbReference>
<keyword evidence="3" id="KW-1185">Reference proteome</keyword>
<proteinExistence type="predicted"/>